<comment type="similarity">
    <text evidence="1">Belongs to the ATG7 family.</text>
</comment>
<reference evidence="13 14" key="1">
    <citation type="journal article" date="2023" name="Commun. Biol.">
        <title>Reorganization of the ancestral sex-determining regions during the evolution of trioecy in Pleodorina starrii.</title>
        <authorList>
            <person name="Takahashi K."/>
            <person name="Suzuki S."/>
            <person name="Kawai-Toyooka H."/>
            <person name="Yamamoto K."/>
            <person name="Hamaji T."/>
            <person name="Ootsuki R."/>
            <person name="Yamaguchi H."/>
            <person name="Kawachi M."/>
            <person name="Higashiyama T."/>
            <person name="Nozaki H."/>
        </authorList>
    </citation>
    <scope>NUCLEOTIDE SEQUENCE [LARGE SCALE GENOMIC DNA]</scope>
    <source>
        <strain evidence="13 14">NIES-4479</strain>
    </source>
</reference>
<dbReference type="OrthoDB" id="338614at2759"/>
<dbReference type="GO" id="GO:0019779">
    <property type="term" value="F:Atg8 activating enzyme activity"/>
    <property type="evidence" value="ECO:0007669"/>
    <property type="project" value="TreeGrafter"/>
</dbReference>
<feature type="compositionally biased region" description="Acidic residues" evidence="10">
    <location>
        <begin position="836"/>
        <end position="849"/>
    </location>
</feature>
<dbReference type="GO" id="GO:0019778">
    <property type="term" value="F:Atg12 activating enzyme activity"/>
    <property type="evidence" value="ECO:0007669"/>
    <property type="project" value="TreeGrafter"/>
</dbReference>
<dbReference type="SUPFAM" id="SSF69572">
    <property type="entry name" value="Activating enzymes of the ubiquitin-like proteins"/>
    <property type="match status" value="1"/>
</dbReference>
<dbReference type="PANTHER" id="PTHR10953">
    <property type="entry name" value="UBIQUITIN-ACTIVATING ENZYME E1"/>
    <property type="match status" value="1"/>
</dbReference>
<feature type="region of interest" description="Disordered" evidence="10">
    <location>
        <begin position="607"/>
        <end position="638"/>
    </location>
</feature>
<dbReference type="FunFam" id="3.40.50.720:FF:000243">
    <property type="entry name" value="Ubiquitin-like modifier-activating enzyme ATG7"/>
    <property type="match status" value="1"/>
</dbReference>
<accession>A0A9W6F0Y1</accession>
<comment type="caution">
    <text evidence="13">The sequence shown here is derived from an EMBL/GenBank/DDBJ whole genome shotgun (WGS) entry which is preliminary data.</text>
</comment>
<gene>
    <name evidence="13" type="primary">PLEST004907</name>
    <name evidence="13" type="ORF">PLESTB_000520100</name>
</gene>
<dbReference type="Pfam" id="PF00899">
    <property type="entry name" value="ThiF"/>
    <property type="match status" value="1"/>
</dbReference>
<evidence type="ECO:0000256" key="3">
    <source>
        <dbReference type="ARBA" id="ARBA00018730"/>
    </source>
</evidence>
<proteinExistence type="inferred from homology"/>
<organism evidence="13 14">
    <name type="scientific">Pleodorina starrii</name>
    <dbReference type="NCBI Taxonomy" id="330485"/>
    <lineage>
        <taxon>Eukaryota</taxon>
        <taxon>Viridiplantae</taxon>
        <taxon>Chlorophyta</taxon>
        <taxon>core chlorophytes</taxon>
        <taxon>Chlorophyceae</taxon>
        <taxon>CS clade</taxon>
        <taxon>Chlamydomonadales</taxon>
        <taxon>Volvocaceae</taxon>
        <taxon>Pleodorina</taxon>
    </lineage>
</organism>
<dbReference type="GO" id="GO:0000407">
    <property type="term" value="C:phagophore assembly site"/>
    <property type="evidence" value="ECO:0007669"/>
    <property type="project" value="TreeGrafter"/>
</dbReference>
<feature type="compositionally biased region" description="Low complexity" evidence="10">
    <location>
        <begin position="192"/>
        <end position="201"/>
    </location>
</feature>
<evidence type="ECO:0000259" key="12">
    <source>
        <dbReference type="Pfam" id="PF16420"/>
    </source>
</evidence>
<keyword evidence="5" id="KW-0653">Protein transport</keyword>
<keyword evidence="4" id="KW-0813">Transport</keyword>
<feature type="domain" description="Ubiquitin-like modifier-activating enzyme Atg7 N-terminal" evidence="12">
    <location>
        <begin position="289"/>
        <end position="417"/>
    </location>
</feature>
<evidence type="ECO:0000256" key="2">
    <source>
        <dbReference type="ARBA" id="ARBA00017647"/>
    </source>
</evidence>
<dbReference type="FunFam" id="3.40.140.70:FF:000001">
    <property type="entry name" value="Ubiquitin-like modifier-activating enzyme atg7"/>
    <property type="match status" value="1"/>
</dbReference>
<dbReference type="EMBL" id="BRXU01000004">
    <property type="protein sequence ID" value="GLC51601.1"/>
    <property type="molecule type" value="Genomic_DNA"/>
</dbReference>
<evidence type="ECO:0000313" key="13">
    <source>
        <dbReference type="EMBL" id="GLC51601.1"/>
    </source>
</evidence>
<dbReference type="GO" id="GO:0006995">
    <property type="term" value="P:cellular response to nitrogen starvation"/>
    <property type="evidence" value="ECO:0007669"/>
    <property type="project" value="TreeGrafter"/>
</dbReference>
<dbReference type="InterPro" id="IPR000594">
    <property type="entry name" value="ThiF_NAD_FAD-bd"/>
</dbReference>
<feature type="domain" description="THIF-type NAD/FAD binding fold" evidence="11">
    <location>
        <begin position="433"/>
        <end position="697"/>
    </location>
</feature>
<feature type="region of interest" description="Disordered" evidence="10">
    <location>
        <begin position="256"/>
        <end position="281"/>
    </location>
</feature>
<dbReference type="InterPro" id="IPR042522">
    <property type="entry name" value="Atg7_N_1"/>
</dbReference>
<dbReference type="InterPro" id="IPR035985">
    <property type="entry name" value="Ubiquitin-activating_enz"/>
</dbReference>
<evidence type="ECO:0000313" key="14">
    <source>
        <dbReference type="Proteomes" id="UP001165080"/>
    </source>
</evidence>
<evidence type="ECO:0000259" key="11">
    <source>
        <dbReference type="Pfam" id="PF00899"/>
    </source>
</evidence>
<feature type="compositionally biased region" description="Pro residues" evidence="10">
    <location>
        <begin position="614"/>
        <end position="627"/>
    </location>
</feature>
<dbReference type="GO" id="GO:0000422">
    <property type="term" value="P:autophagy of mitochondrion"/>
    <property type="evidence" value="ECO:0007669"/>
    <property type="project" value="TreeGrafter"/>
</dbReference>
<feature type="compositionally biased region" description="Acidic residues" evidence="10">
    <location>
        <begin position="796"/>
        <end position="809"/>
    </location>
</feature>
<feature type="domain" description="Ubiquitin-like modifier-activating enzyme Atg7 N-terminal" evidence="12">
    <location>
        <begin position="8"/>
        <end position="184"/>
    </location>
</feature>
<evidence type="ECO:0000256" key="9">
    <source>
        <dbReference type="ARBA" id="ARBA00032823"/>
    </source>
</evidence>
<feature type="region of interest" description="Disordered" evidence="10">
    <location>
        <begin position="183"/>
        <end position="210"/>
    </location>
</feature>
<feature type="compositionally biased region" description="Low complexity" evidence="10">
    <location>
        <begin position="352"/>
        <end position="372"/>
    </location>
</feature>
<protein>
    <recommendedName>
        <fullName evidence="2">Ubiquitin-like modifier-activating enzyme ATG7</fullName>
    </recommendedName>
    <alternativeName>
        <fullName evidence="7 9">ATG12-activating enzyme E1 ATG7</fullName>
    </alternativeName>
    <alternativeName>
        <fullName evidence="8">Autophagy-related protein 7</fullName>
    </alternativeName>
    <alternativeName>
        <fullName evidence="3">Ubiquitin-like modifier-activating enzyme atg7</fullName>
    </alternativeName>
</protein>
<evidence type="ECO:0000256" key="1">
    <source>
        <dbReference type="ARBA" id="ARBA00010931"/>
    </source>
</evidence>
<name>A0A9W6F0Y1_9CHLO</name>
<dbReference type="InterPro" id="IPR042523">
    <property type="entry name" value="Atg7_N_2"/>
</dbReference>
<dbReference type="Proteomes" id="UP001165080">
    <property type="component" value="Unassembled WGS sequence"/>
</dbReference>
<dbReference type="GO" id="GO:0034727">
    <property type="term" value="P:piecemeal microautophagy of the nucleus"/>
    <property type="evidence" value="ECO:0007669"/>
    <property type="project" value="TreeGrafter"/>
</dbReference>
<dbReference type="GO" id="GO:0015031">
    <property type="term" value="P:protein transport"/>
    <property type="evidence" value="ECO:0007669"/>
    <property type="project" value="UniProtKB-KW"/>
</dbReference>
<dbReference type="InterPro" id="IPR045886">
    <property type="entry name" value="ThiF/MoeB/HesA"/>
</dbReference>
<evidence type="ECO:0000256" key="8">
    <source>
        <dbReference type="ARBA" id="ARBA00030242"/>
    </source>
</evidence>
<dbReference type="Pfam" id="PF16420">
    <property type="entry name" value="ATG7_N"/>
    <property type="match status" value="2"/>
</dbReference>
<dbReference type="GO" id="GO:0032446">
    <property type="term" value="P:protein modification by small protein conjugation"/>
    <property type="evidence" value="ECO:0007669"/>
    <property type="project" value="TreeGrafter"/>
</dbReference>
<dbReference type="InterPro" id="IPR032197">
    <property type="entry name" value="Atg7_N"/>
</dbReference>
<feature type="region of interest" description="Disordered" evidence="10">
    <location>
        <begin position="351"/>
        <end position="390"/>
    </location>
</feature>
<evidence type="ECO:0000256" key="5">
    <source>
        <dbReference type="ARBA" id="ARBA00022927"/>
    </source>
</evidence>
<evidence type="ECO:0000256" key="10">
    <source>
        <dbReference type="SAM" id="MobiDB-lite"/>
    </source>
</evidence>
<dbReference type="AlphaFoldDB" id="A0A9W6F0Y1"/>
<evidence type="ECO:0000256" key="6">
    <source>
        <dbReference type="ARBA" id="ARBA00023006"/>
    </source>
</evidence>
<feature type="region of interest" description="Disordered" evidence="10">
    <location>
        <begin position="792"/>
        <end position="849"/>
    </location>
</feature>
<keyword evidence="14" id="KW-1185">Reference proteome</keyword>
<feature type="compositionally biased region" description="Gly residues" evidence="10">
    <location>
        <begin position="810"/>
        <end position="835"/>
    </location>
</feature>
<dbReference type="Gene3D" id="3.40.50.720">
    <property type="entry name" value="NAD(P)-binding Rossmann-like Domain"/>
    <property type="match status" value="1"/>
</dbReference>
<sequence>MTQTHEVLRFAQLQSVVDVTFLAELSEHKLNVLKLSEDPVDIVGYFSPNRYDSVPARLQLDVSSLRPSATSRLDCHAAHGQLLLFNTIEGFRGCDKQELMRQVANRIWTDICSGAAEAEPWRLCRFLLIMHGDLKHYKFHYWFAFPALKPPAPFTLEAPPSPLAAALPAPAVELISSACAAWRSPPAPPSDPNSASAFSSPGPGPAGSVPEVLARSPSPFWLLTSPHPDFSREVTARPLADWSELQRELELELESGHGVGAGTGGSAAVETEGEGAGAGGGGGSCGRLHVLLVFSDGSNQGSHPGWQLRNALLMAAVRWRVGRLRVLCLRESSRGGGRLDPQRSLLLSVVLPTISPTTTEPGTTTDTGSSSSRPPPVPPPTSSAAGAAADRRCPEAVGWEANAQGRLLPRFLDLGPHLRPEAQAEQAVDLNLRLMRWRAVPELEVGAMAATKCLLLGAGTLGCAVGRTLQAWGVRHITLVDSGRVAFSNPVRQSLYTFEDCLGGGRPKAEAAAEALRRIFPSAVTSGLQLSIPMPGHPPAGPADEQLLQQATQQLDELVSQHDAVFLLTDTRESRWLPALLAATHGKIAITAAVGFDSFLVMRHGAPPGAANEPQPPKAAPSAPGAPPSAAAPSAPPPPPLARRRLGCYFCNDVFAPANSTRDRSLDQQCTVARPGLAPVAGALAVELLAAMVQHGGPGEAAAVCAPPPSLAEQQPGDPPPLGPAPHMVRGQLSSFGQVLMEGWAFGQCTACSAAVVDAYRCRGWGLVREALHSPAALEALTGLEELHAAAAAAMMEDEEEEEGGEGGEEGGVGKAGDGGDGGGGEAGKGAGALEGGEDAGVEEDWTEL</sequence>
<dbReference type="Gene3D" id="3.40.140.100">
    <property type="entry name" value="Ubiquitin-like modifier-activating enzyme ATG7 C-terminal domain"/>
    <property type="match status" value="1"/>
</dbReference>
<keyword evidence="6" id="KW-0072">Autophagy</keyword>
<evidence type="ECO:0000256" key="7">
    <source>
        <dbReference type="ARBA" id="ARBA00029897"/>
    </source>
</evidence>
<dbReference type="PANTHER" id="PTHR10953:SF3">
    <property type="entry name" value="UBIQUITIN-LIKE MODIFIER-ACTIVATING ENZYME ATG7"/>
    <property type="match status" value="1"/>
</dbReference>
<evidence type="ECO:0000256" key="4">
    <source>
        <dbReference type="ARBA" id="ARBA00022448"/>
    </source>
</evidence>
<dbReference type="GO" id="GO:0000045">
    <property type="term" value="P:autophagosome assembly"/>
    <property type="evidence" value="ECO:0007669"/>
    <property type="project" value="TreeGrafter"/>
</dbReference>
<dbReference type="Gene3D" id="3.40.140.70">
    <property type="entry name" value="Ubiquitin-like modifier-activating enzyme ATG7 N-terminal domain"/>
    <property type="match status" value="1"/>
</dbReference>